<name>A0A3S4GT66_KLEPN</name>
<evidence type="ECO:0000256" key="2">
    <source>
        <dbReference type="ARBA" id="ARBA00022801"/>
    </source>
</evidence>
<evidence type="ECO:0000256" key="4">
    <source>
        <dbReference type="ARBA" id="ARBA00023211"/>
    </source>
</evidence>
<keyword evidence="1" id="KW-0479">Metal-binding</keyword>
<dbReference type="AlphaFoldDB" id="A0A3S4GT66"/>
<keyword evidence="4" id="KW-0464">Manganese</keyword>
<keyword evidence="3" id="KW-0369">Histidine metabolism</keyword>
<protein>
    <submittedName>
        <fullName evidence="6">Formiminoglutamase</fullName>
        <ecNumber evidence="6">3.5.3.8</ecNumber>
    </submittedName>
</protein>
<dbReference type="InterPro" id="IPR023696">
    <property type="entry name" value="Ureohydrolase_dom_sf"/>
</dbReference>
<dbReference type="PROSITE" id="PS51409">
    <property type="entry name" value="ARGINASE_2"/>
    <property type="match status" value="1"/>
</dbReference>
<evidence type="ECO:0000256" key="5">
    <source>
        <dbReference type="PROSITE-ProRule" id="PRU00742"/>
    </source>
</evidence>
<dbReference type="Proteomes" id="UP000282433">
    <property type="component" value="Chromosome"/>
</dbReference>
<proteinExistence type="inferred from homology"/>
<dbReference type="GO" id="GO:0008783">
    <property type="term" value="F:agmatinase activity"/>
    <property type="evidence" value="ECO:0007669"/>
    <property type="project" value="TreeGrafter"/>
</dbReference>
<dbReference type="SUPFAM" id="SSF52768">
    <property type="entry name" value="Arginase/deacetylase"/>
    <property type="match status" value="1"/>
</dbReference>
<sequence>MMLWQATPANLWQGRDDSAEASNALRLFQTIARAERFAPQEMPGDIALLGFACDEGVRRNKGRTGAADGPATLRRALANMASHQGHDRCVDMGTISVDGEQLEVAHQALREAVADCQRAGKRTLVLGGGHETAFGHGAGVLDAFPGEKVGIINLDAHLDLRFAECASSGTPFRQLALECDAQQRGFHYTCIGLAGRRTPRRYGMKRRAARWLSLKIWRC</sequence>
<dbReference type="GO" id="GO:0006547">
    <property type="term" value="P:L-histidine metabolic process"/>
    <property type="evidence" value="ECO:0007669"/>
    <property type="project" value="UniProtKB-KW"/>
</dbReference>
<dbReference type="GO" id="GO:0050415">
    <property type="term" value="F:formimidoylglutamase activity"/>
    <property type="evidence" value="ECO:0007669"/>
    <property type="project" value="UniProtKB-EC"/>
</dbReference>
<gene>
    <name evidence="6" type="primary">hutG_1</name>
    <name evidence="6" type="ORF">NCTC13635_06229</name>
</gene>
<keyword evidence="2 6" id="KW-0378">Hydrolase</keyword>
<dbReference type="CDD" id="cd09988">
    <property type="entry name" value="Formimidoylglutamase"/>
    <property type="match status" value="1"/>
</dbReference>
<dbReference type="GO" id="GO:0033389">
    <property type="term" value="P:putrescine biosynthetic process from arginine, via agmatine"/>
    <property type="evidence" value="ECO:0007669"/>
    <property type="project" value="TreeGrafter"/>
</dbReference>
<evidence type="ECO:0000256" key="1">
    <source>
        <dbReference type="ARBA" id="ARBA00022723"/>
    </source>
</evidence>
<dbReference type="PANTHER" id="PTHR11358">
    <property type="entry name" value="ARGINASE/AGMATINASE"/>
    <property type="match status" value="1"/>
</dbReference>
<accession>A0A3S4GT66</accession>
<dbReference type="PANTHER" id="PTHR11358:SF35">
    <property type="entry name" value="FORMIMIDOYLGLUTAMASE"/>
    <property type="match status" value="1"/>
</dbReference>
<dbReference type="EC" id="3.5.3.8" evidence="6"/>
<organism evidence="6 7">
    <name type="scientific">Klebsiella pneumoniae</name>
    <dbReference type="NCBI Taxonomy" id="573"/>
    <lineage>
        <taxon>Bacteria</taxon>
        <taxon>Pseudomonadati</taxon>
        <taxon>Pseudomonadota</taxon>
        <taxon>Gammaproteobacteria</taxon>
        <taxon>Enterobacterales</taxon>
        <taxon>Enterobacteriaceae</taxon>
        <taxon>Klebsiella/Raoultella group</taxon>
        <taxon>Klebsiella</taxon>
        <taxon>Klebsiella pneumoniae complex</taxon>
    </lineage>
</organism>
<evidence type="ECO:0000313" key="7">
    <source>
        <dbReference type="Proteomes" id="UP000282433"/>
    </source>
</evidence>
<dbReference type="Gene3D" id="3.40.800.10">
    <property type="entry name" value="Ureohydrolase domain"/>
    <property type="match status" value="1"/>
</dbReference>
<evidence type="ECO:0000313" key="6">
    <source>
        <dbReference type="EMBL" id="VEB06717.1"/>
    </source>
</evidence>
<reference evidence="6 7" key="1">
    <citation type="submission" date="2018-12" db="EMBL/GenBank/DDBJ databases">
        <authorList>
            <consortium name="Pathogen Informatics"/>
        </authorList>
    </citation>
    <scope>NUCLEOTIDE SEQUENCE [LARGE SCALE GENOMIC DNA]</scope>
    <source>
        <strain evidence="6 7">NCTC13635</strain>
    </source>
</reference>
<dbReference type="EMBL" id="LR134162">
    <property type="protein sequence ID" value="VEB06717.1"/>
    <property type="molecule type" value="Genomic_DNA"/>
</dbReference>
<dbReference type="InterPro" id="IPR006035">
    <property type="entry name" value="Ureohydrolase"/>
</dbReference>
<dbReference type="Pfam" id="PF00491">
    <property type="entry name" value="Arginase"/>
    <property type="match status" value="1"/>
</dbReference>
<evidence type="ECO:0000256" key="3">
    <source>
        <dbReference type="ARBA" id="ARBA00022808"/>
    </source>
</evidence>
<comment type="similarity">
    <text evidence="5">Belongs to the arginase family.</text>
</comment>
<dbReference type="GO" id="GO:0046872">
    <property type="term" value="F:metal ion binding"/>
    <property type="evidence" value="ECO:0007669"/>
    <property type="project" value="UniProtKB-KW"/>
</dbReference>